<evidence type="ECO:0000256" key="10">
    <source>
        <dbReference type="ARBA" id="ARBA00023012"/>
    </source>
</evidence>
<keyword evidence="7" id="KW-0547">Nucleotide-binding</keyword>
<dbReference type="SUPFAM" id="SSF55874">
    <property type="entry name" value="ATPase domain of HSP90 chaperone/DNA topoisomerase II/histidine kinase"/>
    <property type="match status" value="1"/>
</dbReference>
<dbReference type="GO" id="GO:0000155">
    <property type="term" value="F:phosphorelay sensor kinase activity"/>
    <property type="evidence" value="ECO:0007669"/>
    <property type="project" value="InterPro"/>
</dbReference>
<dbReference type="InterPro" id="IPR003661">
    <property type="entry name" value="HisK_dim/P_dom"/>
</dbReference>
<evidence type="ECO:0000256" key="5">
    <source>
        <dbReference type="ARBA" id="ARBA00022553"/>
    </source>
</evidence>
<dbReference type="FunFam" id="1.10.287.130:FF:000002">
    <property type="entry name" value="Two-component osmosensing histidine kinase"/>
    <property type="match status" value="1"/>
</dbReference>
<evidence type="ECO:0000256" key="12">
    <source>
        <dbReference type="ARBA" id="ARBA00068150"/>
    </source>
</evidence>
<comment type="subunit">
    <text evidence="11">At low DSF concentrations, interacts with RpfF.</text>
</comment>
<organism evidence="15 16">
    <name type="scientific">Nocardioides scoriae</name>
    <dbReference type="NCBI Taxonomy" id="642780"/>
    <lineage>
        <taxon>Bacteria</taxon>
        <taxon>Bacillati</taxon>
        <taxon>Actinomycetota</taxon>
        <taxon>Actinomycetes</taxon>
        <taxon>Propionibacteriales</taxon>
        <taxon>Nocardioidaceae</taxon>
        <taxon>Nocardioides</taxon>
    </lineage>
</organism>
<evidence type="ECO:0000256" key="8">
    <source>
        <dbReference type="ARBA" id="ARBA00022777"/>
    </source>
</evidence>
<comment type="catalytic activity">
    <reaction evidence="1">
        <text>ATP + protein L-histidine = ADP + protein N-phospho-L-histidine.</text>
        <dbReference type="EC" id="2.7.13.3"/>
    </reaction>
</comment>
<evidence type="ECO:0000313" key="16">
    <source>
        <dbReference type="Proteomes" id="UP000198859"/>
    </source>
</evidence>
<evidence type="ECO:0000256" key="3">
    <source>
        <dbReference type="ARBA" id="ARBA00006402"/>
    </source>
</evidence>
<dbReference type="NCBIfam" id="TIGR00229">
    <property type="entry name" value="sensory_box"/>
    <property type="match status" value="1"/>
</dbReference>
<protein>
    <recommendedName>
        <fullName evidence="13">Circadian input-output histidine kinase CikA</fullName>
        <ecNumber evidence="4">2.7.13.3</ecNumber>
    </recommendedName>
    <alternativeName>
        <fullName evidence="12">Sensory/regulatory protein RpfC</fullName>
    </alternativeName>
</protein>
<dbReference type="EMBL" id="LT629757">
    <property type="protein sequence ID" value="SDT10238.1"/>
    <property type="molecule type" value="Genomic_DNA"/>
</dbReference>
<dbReference type="PROSITE" id="PS50109">
    <property type="entry name" value="HIS_KIN"/>
    <property type="match status" value="1"/>
</dbReference>
<keyword evidence="10" id="KW-0902">Two-component regulatory system</keyword>
<dbReference type="Pfam" id="PF08448">
    <property type="entry name" value="PAS_4"/>
    <property type="match status" value="1"/>
</dbReference>
<dbReference type="FunFam" id="3.30.565.10:FF:000010">
    <property type="entry name" value="Sensor histidine kinase RcsC"/>
    <property type="match status" value="1"/>
</dbReference>
<dbReference type="PRINTS" id="PR00344">
    <property type="entry name" value="BCTRLSENSOR"/>
</dbReference>
<evidence type="ECO:0000256" key="13">
    <source>
        <dbReference type="ARBA" id="ARBA00074306"/>
    </source>
</evidence>
<gene>
    <name evidence="15" type="ORF">SAMN04488570_3531</name>
</gene>
<evidence type="ECO:0000259" key="14">
    <source>
        <dbReference type="PROSITE" id="PS50109"/>
    </source>
</evidence>
<dbReference type="InterPro" id="IPR013656">
    <property type="entry name" value="PAS_4"/>
</dbReference>
<evidence type="ECO:0000256" key="9">
    <source>
        <dbReference type="ARBA" id="ARBA00022840"/>
    </source>
</evidence>
<dbReference type="SUPFAM" id="SSF47384">
    <property type="entry name" value="Homodimeric domain of signal transducing histidine kinase"/>
    <property type="match status" value="1"/>
</dbReference>
<dbReference type="Gene3D" id="3.30.450.20">
    <property type="entry name" value="PAS domain"/>
    <property type="match status" value="1"/>
</dbReference>
<dbReference type="InterPro" id="IPR036097">
    <property type="entry name" value="HisK_dim/P_sf"/>
</dbReference>
<dbReference type="Gene3D" id="3.30.565.10">
    <property type="entry name" value="Histidine kinase-like ATPase, C-terminal domain"/>
    <property type="match status" value="1"/>
</dbReference>
<evidence type="ECO:0000313" key="15">
    <source>
        <dbReference type="EMBL" id="SDT10238.1"/>
    </source>
</evidence>
<dbReference type="PANTHER" id="PTHR43711:SF26">
    <property type="entry name" value="SENSOR HISTIDINE KINASE RCSC"/>
    <property type="match status" value="1"/>
</dbReference>
<dbReference type="AlphaFoldDB" id="A0A1H1XLZ9"/>
<dbReference type="Proteomes" id="UP000198859">
    <property type="component" value="Chromosome I"/>
</dbReference>
<dbReference type="Pfam" id="PF00512">
    <property type="entry name" value="HisKA"/>
    <property type="match status" value="1"/>
</dbReference>
<dbReference type="InterPro" id="IPR036890">
    <property type="entry name" value="HATPase_C_sf"/>
</dbReference>
<dbReference type="Pfam" id="PF02518">
    <property type="entry name" value="HATPase_c"/>
    <property type="match status" value="1"/>
</dbReference>
<keyword evidence="5" id="KW-0597">Phosphoprotein</keyword>
<proteinExistence type="inferred from homology"/>
<dbReference type="SUPFAM" id="SSF55785">
    <property type="entry name" value="PYP-like sensor domain (PAS domain)"/>
    <property type="match status" value="1"/>
</dbReference>
<dbReference type="InterPro" id="IPR004358">
    <property type="entry name" value="Sig_transdc_His_kin-like_C"/>
</dbReference>
<evidence type="ECO:0000256" key="1">
    <source>
        <dbReference type="ARBA" id="ARBA00000085"/>
    </source>
</evidence>
<dbReference type="SMART" id="SM00388">
    <property type="entry name" value="HisKA"/>
    <property type="match status" value="1"/>
</dbReference>
<dbReference type="EC" id="2.7.13.3" evidence="4"/>
<dbReference type="SMART" id="SM00387">
    <property type="entry name" value="HATPase_c"/>
    <property type="match status" value="1"/>
</dbReference>
<dbReference type="InterPro" id="IPR005467">
    <property type="entry name" value="His_kinase_dom"/>
</dbReference>
<dbReference type="GO" id="GO:0005524">
    <property type="term" value="F:ATP binding"/>
    <property type="evidence" value="ECO:0007669"/>
    <property type="project" value="UniProtKB-KW"/>
</dbReference>
<dbReference type="InterPro" id="IPR000014">
    <property type="entry name" value="PAS"/>
</dbReference>
<dbReference type="Gene3D" id="1.10.287.130">
    <property type="match status" value="1"/>
</dbReference>
<dbReference type="InterPro" id="IPR035965">
    <property type="entry name" value="PAS-like_dom_sf"/>
</dbReference>
<keyword evidence="8" id="KW-0418">Kinase</keyword>
<keyword evidence="16" id="KW-1185">Reference proteome</keyword>
<keyword evidence="6" id="KW-0808">Transferase</keyword>
<feature type="domain" description="Histidine kinase" evidence="14">
    <location>
        <begin position="164"/>
        <end position="385"/>
    </location>
</feature>
<sequence>MRRWWARRRRAGRVTEVAELRRRLQHYEALFADNPHATFTLDATGTFVEANEVTQEISGYPLEQLRRLSFDRLLPADVVPDAAKAFADAWSREPQKVHTAMRTRTGEVLDLNVALVPVVVDGEVVAVHGVAEDMTVETGMRRDLEAARRTAEQADQAKSMFLANMSHEVRTPLTSILGNSELLADSDLDDDQRRRLEVVQRSALQLLRLVNDILDVSRLEAGKLTVTAEPMSVPALVEEVLVWAAPAADRAGLELVGEVEPDAPHRLRADPLRVTQVLTNLVGNAVKFTEAGSVRLLVSRAVTTSGEPAVRFVVADTGPGIDDGQLESLFESFTQADPTQTRRHGGAGLGLAICRELVELLGGRLEASSTPGVGSRFGVTLPLDAAPSRGMLER</sequence>
<dbReference type="STRING" id="642780.SAMN04488570_3531"/>
<evidence type="ECO:0000256" key="4">
    <source>
        <dbReference type="ARBA" id="ARBA00012438"/>
    </source>
</evidence>
<keyword evidence="9" id="KW-0067">ATP-binding</keyword>
<dbReference type="InterPro" id="IPR050736">
    <property type="entry name" value="Sensor_HK_Regulatory"/>
</dbReference>
<evidence type="ECO:0000256" key="2">
    <source>
        <dbReference type="ARBA" id="ARBA00004236"/>
    </source>
</evidence>
<dbReference type="InterPro" id="IPR003594">
    <property type="entry name" value="HATPase_dom"/>
</dbReference>
<dbReference type="PANTHER" id="PTHR43711">
    <property type="entry name" value="TWO-COMPONENT HISTIDINE KINASE"/>
    <property type="match status" value="1"/>
</dbReference>
<name>A0A1H1XLZ9_9ACTN</name>
<comment type="similarity">
    <text evidence="3">In the N-terminal section; belongs to the phytochrome family.</text>
</comment>
<evidence type="ECO:0000256" key="7">
    <source>
        <dbReference type="ARBA" id="ARBA00022741"/>
    </source>
</evidence>
<evidence type="ECO:0000256" key="11">
    <source>
        <dbReference type="ARBA" id="ARBA00064003"/>
    </source>
</evidence>
<dbReference type="CDD" id="cd00082">
    <property type="entry name" value="HisKA"/>
    <property type="match status" value="1"/>
</dbReference>
<evidence type="ECO:0000256" key="6">
    <source>
        <dbReference type="ARBA" id="ARBA00022679"/>
    </source>
</evidence>
<reference evidence="16" key="1">
    <citation type="submission" date="2016-10" db="EMBL/GenBank/DDBJ databases">
        <authorList>
            <person name="Varghese N."/>
            <person name="Submissions S."/>
        </authorList>
    </citation>
    <scope>NUCLEOTIDE SEQUENCE [LARGE SCALE GENOMIC DNA]</scope>
    <source>
        <strain evidence="16">DSM 22127</strain>
    </source>
</reference>
<dbReference type="GO" id="GO:0005886">
    <property type="term" value="C:plasma membrane"/>
    <property type="evidence" value="ECO:0007669"/>
    <property type="project" value="UniProtKB-SubCell"/>
</dbReference>
<comment type="subcellular location">
    <subcellularLocation>
        <location evidence="2">Cell membrane</location>
    </subcellularLocation>
</comment>
<dbReference type="CDD" id="cd16922">
    <property type="entry name" value="HATPase_EvgS-ArcB-TorS-like"/>
    <property type="match status" value="1"/>
</dbReference>
<accession>A0A1H1XLZ9</accession>